<dbReference type="InterPro" id="IPR025659">
    <property type="entry name" value="Tubby-like_C"/>
</dbReference>
<evidence type="ECO:0000313" key="1">
    <source>
        <dbReference type="EMBL" id="SEG94952.1"/>
    </source>
</evidence>
<dbReference type="SUPFAM" id="SSF54518">
    <property type="entry name" value="Tubby C-terminal domain-like"/>
    <property type="match status" value="1"/>
</dbReference>
<dbReference type="Gene3D" id="2.40.160.200">
    <property type="entry name" value="LURP1-related"/>
    <property type="match status" value="1"/>
</dbReference>
<sequence length="232" mass="25329">MPLSARRPMTGPSPSLIGDTANVTELFNAPALRVEQPRKVLATRARYDFFDATGTLLASATETAERTRLKAVRAALPGNVLAGAQTLLVHDPAETLLLIIEKHDTNRLTTIRRPVEGAEGAEGDALFDGDLIGSIRAERTTRHYALLDAADKRVGEVTGDLGLRKFSVTDTERRHVAQINKKWAGLRAEMLTNADRYSVEITGKRITETLRALIVVTAVVLDLTLHESKDVV</sequence>
<dbReference type="InterPro" id="IPR038595">
    <property type="entry name" value="LOR_sf"/>
</dbReference>
<evidence type="ECO:0000313" key="2">
    <source>
        <dbReference type="Proteomes" id="UP000236723"/>
    </source>
</evidence>
<proteinExistence type="predicted"/>
<dbReference type="GO" id="GO:0017128">
    <property type="term" value="F:phospholipid scramblase activity"/>
    <property type="evidence" value="ECO:0007669"/>
    <property type="project" value="InterPro"/>
</dbReference>
<protein>
    <submittedName>
        <fullName evidence="1">Scramblase</fullName>
    </submittedName>
</protein>
<reference evidence="2" key="1">
    <citation type="submission" date="2016-10" db="EMBL/GenBank/DDBJ databases">
        <authorList>
            <person name="Varghese N."/>
            <person name="Submissions S."/>
        </authorList>
    </citation>
    <scope>NUCLEOTIDE SEQUENCE [LARGE SCALE GENOMIC DNA]</scope>
    <source>
        <strain evidence="2">DSM 43163</strain>
    </source>
</reference>
<dbReference type="Proteomes" id="UP000236723">
    <property type="component" value="Unassembled WGS sequence"/>
</dbReference>
<dbReference type="InterPro" id="IPR005552">
    <property type="entry name" value="Scramblase"/>
</dbReference>
<name>A0A1H6EB41_9ACTN</name>
<dbReference type="EMBL" id="FNVO01000056">
    <property type="protein sequence ID" value="SEG94952.1"/>
    <property type="molecule type" value="Genomic_DNA"/>
</dbReference>
<keyword evidence="2" id="KW-1185">Reference proteome</keyword>
<organism evidence="1 2">
    <name type="scientific">Thermomonospora echinospora</name>
    <dbReference type="NCBI Taxonomy" id="1992"/>
    <lineage>
        <taxon>Bacteria</taxon>
        <taxon>Bacillati</taxon>
        <taxon>Actinomycetota</taxon>
        <taxon>Actinomycetes</taxon>
        <taxon>Streptosporangiales</taxon>
        <taxon>Thermomonosporaceae</taxon>
        <taxon>Thermomonospora</taxon>
    </lineage>
</organism>
<accession>A0A1H6EB41</accession>
<dbReference type="Pfam" id="PF03803">
    <property type="entry name" value="Scramblase"/>
    <property type="match status" value="1"/>
</dbReference>
<dbReference type="AlphaFoldDB" id="A0A1H6EB41"/>
<gene>
    <name evidence="1" type="ORF">SAMN04489712_1563</name>
</gene>